<dbReference type="RefSeq" id="WP_108603244.1">
    <property type="nucleotide sequence ID" value="NZ_CP026604.1"/>
</dbReference>
<keyword evidence="8" id="KW-1185">Reference proteome</keyword>
<evidence type="ECO:0000256" key="6">
    <source>
        <dbReference type="SAM" id="Phobius"/>
    </source>
</evidence>
<evidence type="ECO:0000256" key="5">
    <source>
        <dbReference type="ARBA" id="ARBA00023136"/>
    </source>
</evidence>
<feature type="transmembrane region" description="Helical" evidence="6">
    <location>
        <begin position="149"/>
        <end position="171"/>
    </location>
</feature>
<evidence type="ECO:0000256" key="1">
    <source>
        <dbReference type="ARBA" id="ARBA00004651"/>
    </source>
</evidence>
<reference evidence="7 8" key="1">
    <citation type="submission" date="2018-01" db="EMBL/GenBank/DDBJ databases">
        <title>Genome sequence of a Cantenovulum-like bacteria.</title>
        <authorList>
            <person name="Tan W.R."/>
            <person name="Lau N.-S."/>
            <person name="Go F."/>
            <person name="Amirul A.-A.A."/>
        </authorList>
    </citation>
    <scope>NUCLEOTIDE SEQUENCE [LARGE SCALE GENOMIC DNA]</scope>
    <source>
        <strain evidence="7 8">CCB-QB4</strain>
    </source>
</reference>
<accession>A0A2S0VSM0</accession>
<dbReference type="PIRSF" id="PIRSF006324">
    <property type="entry name" value="LeuE"/>
    <property type="match status" value="1"/>
</dbReference>
<comment type="subcellular location">
    <subcellularLocation>
        <location evidence="1">Cell membrane</location>
        <topology evidence="1">Multi-pass membrane protein</topology>
    </subcellularLocation>
</comment>
<dbReference type="EMBL" id="CP026604">
    <property type="protein sequence ID" value="AWB67197.1"/>
    <property type="molecule type" value="Genomic_DNA"/>
</dbReference>
<feature type="transmembrane region" description="Helical" evidence="6">
    <location>
        <begin position="70"/>
        <end position="91"/>
    </location>
</feature>
<keyword evidence="2" id="KW-1003">Cell membrane</keyword>
<dbReference type="OrthoDB" id="581870at2"/>
<dbReference type="PANTHER" id="PTHR30086:SF16">
    <property type="entry name" value="AMINO ACID EFFLUX PERMEASE RHTB FAMILY"/>
    <property type="match status" value="1"/>
</dbReference>
<evidence type="ECO:0000256" key="3">
    <source>
        <dbReference type="ARBA" id="ARBA00022692"/>
    </source>
</evidence>
<sequence length="237" mass="26423">MELWSWLALAGVCLLGAISPGPSLLLVCQQTLDNSRYHGIAAAWGHATGIAIWALASVFGLSALLANFPFLFKFIQLLGAIFLFWLAYACFCQRQSQTSSVLQSDSGKQQTYIRPNSQLNTHQSPQTSTVISSQTTTQSSLFQALRNGFFMAFLNPKSAVFFTALFSQFVAIDSLNWLTAFILVATPWLIDGFWFTQVVFTINKLRQWLTNNTISAKLNYLMASLYCLIAFSVLLTW</sequence>
<dbReference type="InterPro" id="IPR001123">
    <property type="entry name" value="LeuE-type"/>
</dbReference>
<dbReference type="PANTHER" id="PTHR30086">
    <property type="entry name" value="ARGININE EXPORTER PROTEIN ARGO"/>
    <property type="match status" value="1"/>
</dbReference>
<evidence type="ECO:0000313" key="8">
    <source>
        <dbReference type="Proteomes" id="UP000244441"/>
    </source>
</evidence>
<dbReference type="GO" id="GO:0005886">
    <property type="term" value="C:plasma membrane"/>
    <property type="evidence" value="ECO:0007669"/>
    <property type="project" value="UniProtKB-SubCell"/>
</dbReference>
<evidence type="ECO:0000313" key="7">
    <source>
        <dbReference type="EMBL" id="AWB67197.1"/>
    </source>
</evidence>
<keyword evidence="4 6" id="KW-1133">Transmembrane helix</keyword>
<protein>
    <submittedName>
        <fullName evidence="7">Lysine transporter LysE</fullName>
    </submittedName>
</protein>
<keyword evidence="3 6" id="KW-0812">Transmembrane</keyword>
<dbReference type="AlphaFoldDB" id="A0A2S0VSM0"/>
<feature type="transmembrane region" description="Helical" evidence="6">
    <location>
        <begin position="214"/>
        <end position="235"/>
    </location>
</feature>
<feature type="transmembrane region" description="Helical" evidence="6">
    <location>
        <begin position="177"/>
        <end position="202"/>
    </location>
</feature>
<keyword evidence="5 6" id="KW-0472">Membrane</keyword>
<proteinExistence type="predicted"/>
<feature type="transmembrane region" description="Helical" evidence="6">
    <location>
        <begin position="40"/>
        <end position="64"/>
    </location>
</feature>
<dbReference type="Proteomes" id="UP000244441">
    <property type="component" value="Chromosome"/>
</dbReference>
<dbReference type="KEGG" id="cate:C2869_12460"/>
<evidence type="ECO:0000256" key="2">
    <source>
        <dbReference type="ARBA" id="ARBA00022475"/>
    </source>
</evidence>
<dbReference type="Pfam" id="PF01810">
    <property type="entry name" value="LysE"/>
    <property type="match status" value="1"/>
</dbReference>
<evidence type="ECO:0000256" key="4">
    <source>
        <dbReference type="ARBA" id="ARBA00022989"/>
    </source>
</evidence>
<name>A0A2S0VSM0_9ALTE</name>
<dbReference type="GO" id="GO:0015171">
    <property type="term" value="F:amino acid transmembrane transporter activity"/>
    <property type="evidence" value="ECO:0007669"/>
    <property type="project" value="TreeGrafter"/>
</dbReference>
<gene>
    <name evidence="7" type="ORF">C2869_12460</name>
</gene>
<organism evidence="7 8">
    <name type="scientific">Saccharobesus litoralis</name>
    <dbReference type="NCBI Taxonomy" id="2172099"/>
    <lineage>
        <taxon>Bacteria</taxon>
        <taxon>Pseudomonadati</taxon>
        <taxon>Pseudomonadota</taxon>
        <taxon>Gammaproteobacteria</taxon>
        <taxon>Alteromonadales</taxon>
        <taxon>Alteromonadaceae</taxon>
        <taxon>Saccharobesus</taxon>
    </lineage>
</organism>
<feature type="transmembrane region" description="Helical" evidence="6">
    <location>
        <begin position="6"/>
        <end position="28"/>
    </location>
</feature>